<accession>A0A812IX04</accession>
<sequence>MLLDVVRMLAASIGFCISSSRELEAFVLSKDYVSAQLANGPIDRHWHGLHHWSTEKHFGYGTYDSISNLGSGGDPDKKEARLEGFLDEYLKLRAGTVKTVSMLRD</sequence>
<dbReference type="OrthoDB" id="10307729at2759"/>
<dbReference type="Proteomes" id="UP000604046">
    <property type="component" value="Unassembled WGS sequence"/>
</dbReference>
<dbReference type="EMBL" id="CAJNDS010000317">
    <property type="protein sequence ID" value="CAE7191768.1"/>
    <property type="molecule type" value="Genomic_DNA"/>
</dbReference>
<organism evidence="1 2">
    <name type="scientific">Symbiodinium natans</name>
    <dbReference type="NCBI Taxonomy" id="878477"/>
    <lineage>
        <taxon>Eukaryota</taxon>
        <taxon>Sar</taxon>
        <taxon>Alveolata</taxon>
        <taxon>Dinophyceae</taxon>
        <taxon>Suessiales</taxon>
        <taxon>Symbiodiniaceae</taxon>
        <taxon>Symbiodinium</taxon>
    </lineage>
</organism>
<reference evidence="1" key="1">
    <citation type="submission" date="2021-02" db="EMBL/GenBank/DDBJ databases">
        <authorList>
            <person name="Dougan E. K."/>
            <person name="Rhodes N."/>
            <person name="Thang M."/>
            <person name="Chan C."/>
        </authorList>
    </citation>
    <scope>NUCLEOTIDE SEQUENCE</scope>
</reference>
<evidence type="ECO:0000313" key="1">
    <source>
        <dbReference type="EMBL" id="CAE7191768.1"/>
    </source>
</evidence>
<dbReference type="AlphaFoldDB" id="A0A812IX04"/>
<name>A0A812IX04_9DINO</name>
<keyword evidence="2" id="KW-1185">Reference proteome</keyword>
<protein>
    <submittedName>
        <fullName evidence="1">Uncharacterized protein</fullName>
    </submittedName>
</protein>
<comment type="caution">
    <text evidence="1">The sequence shown here is derived from an EMBL/GenBank/DDBJ whole genome shotgun (WGS) entry which is preliminary data.</text>
</comment>
<evidence type="ECO:0000313" key="2">
    <source>
        <dbReference type="Proteomes" id="UP000604046"/>
    </source>
</evidence>
<proteinExistence type="predicted"/>
<gene>
    <name evidence="1" type="ORF">SNAT2548_LOCUS5071</name>
</gene>